<accession>A0A9Q4FU37</accession>
<dbReference type="EMBL" id="JAMWDU010000005">
    <property type="protein sequence ID" value="MCP8888310.1"/>
    <property type="molecule type" value="Genomic_DNA"/>
</dbReference>
<dbReference type="InterPro" id="IPR041474">
    <property type="entry name" value="NicS_C"/>
</dbReference>
<evidence type="ECO:0000313" key="6">
    <source>
        <dbReference type="Proteomes" id="UP001060275"/>
    </source>
</evidence>
<reference evidence="5" key="1">
    <citation type="submission" date="2022-06" db="EMBL/GenBank/DDBJ databases">
        <title>Devosia sp. XJ19-45 genome assembly.</title>
        <authorList>
            <person name="Li B."/>
            <person name="Cai M."/>
            <person name="Nie G."/>
            <person name="Li W."/>
        </authorList>
    </citation>
    <scope>NUCLEOTIDE SEQUENCE</scope>
    <source>
        <strain evidence="5">XJ19-45</strain>
    </source>
</reference>
<name>A0A9Q4FU37_9HYPH</name>
<dbReference type="SUPFAM" id="SSF46689">
    <property type="entry name" value="Homeodomain-like"/>
    <property type="match status" value="1"/>
</dbReference>
<dbReference type="Gene3D" id="1.10.357.10">
    <property type="entry name" value="Tetracycline Repressor, domain 2"/>
    <property type="match status" value="1"/>
</dbReference>
<dbReference type="InterPro" id="IPR036271">
    <property type="entry name" value="Tet_transcr_reg_TetR-rel_C_sf"/>
</dbReference>
<gene>
    <name evidence="5" type="ORF">NF348_14405</name>
</gene>
<keyword evidence="1 2" id="KW-0238">DNA-binding</keyword>
<comment type="caution">
    <text evidence="5">The sequence shown here is derived from an EMBL/GenBank/DDBJ whole genome shotgun (WGS) entry which is preliminary data.</text>
</comment>
<proteinExistence type="predicted"/>
<dbReference type="SUPFAM" id="SSF48498">
    <property type="entry name" value="Tetracyclin repressor-like, C-terminal domain"/>
    <property type="match status" value="1"/>
</dbReference>
<dbReference type="Pfam" id="PF17938">
    <property type="entry name" value="TetR_C_29"/>
    <property type="match status" value="1"/>
</dbReference>
<feature type="DNA-binding region" description="H-T-H motif" evidence="2">
    <location>
        <begin position="49"/>
        <end position="68"/>
    </location>
</feature>
<evidence type="ECO:0000256" key="3">
    <source>
        <dbReference type="SAM" id="MobiDB-lite"/>
    </source>
</evidence>
<dbReference type="PROSITE" id="PS50977">
    <property type="entry name" value="HTH_TETR_2"/>
    <property type="match status" value="1"/>
</dbReference>
<dbReference type="InterPro" id="IPR050109">
    <property type="entry name" value="HTH-type_TetR-like_transc_reg"/>
</dbReference>
<evidence type="ECO:0000313" key="5">
    <source>
        <dbReference type="EMBL" id="MCP8888310.1"/>
    </source>
</evidence>
<dbReference type="InterPro" id="IPR001647">
    <property type="entry name" value="HTH_TetR"/>
</dbReference>
<feature type="compositionally biased region" description="Polar residues" evidence="3">
    <location>
        <begin position="7"/>
        <end position="16"/>
    </location>
</feature>
<dbReference type="InterPro" id="IPR009057">
    <property type="entry name" value="Homeodomain-like_sf"/>
</dbReference>
<evidence type="ECO:0000256" key="1">
    <source>
        <dbReference type="ARBA" id="ARBA00023125"/>
    </source>
</evidence>
<feature type="domain" description="HTH tetR-type" evidence="4">
    <location>
        <begin position="26"/>
        <end position="86"/>
    </location>
</feature>
<dbReference type="PANTHER" id="PTHR30328">
    <property type="entry name" value="TRANSCRIPTIONAL REPRESSOR"/>
    <property type="match status" value="1"/>
</dbReference>
<feature type="region of interest" description="Disordered" evidence="3">
    <location>
        <begin position="1"/>
        <end position="27"/>
    </location>
</feature>
<organism evidence="5 6">
    <name type="scientific">Devosia ureilytica</name>
    <dbReference type="NCBI Taxonomy" id="2952754"/>
    <lineage>
        <taxon>Bacteria</taxon>
        <taxon>Pseudomonadati</taxon>
        <taxon>Pseudomonadota</taxon>
        <taxon>Alphaproteobacteria</taxon>
        <taxon>Hyphomicrobiales</taxon>
        <taxon>Devosiaceae</taxon>
        <taxon>Devosia</taxon>
    </lineage>
</organism>
<keyword evidence="6" id="KW-1185">Reference proteome</keyword>
<protein>
    <submittedName>
        <fullName evidence="5">TetR family transcriptional regulator</fullName>
    </submittedName>
</protein>
<sequence>MTKKTQDGSAPASTSDAAPRQKRNADETRAKILKAARAEFSQNGFAGARVDKIVAAAKTNPRMVYHYFGGKAGLYIEVLEDALGRLRKEELKIDVEHLTPLEGLMQLFDFMHDHFEADMPLVSLLRNENLQKARHMKSSKRIREMSSPVRDLIANLLRRGEQDKCLRPGIDPLQLYVMMVALNQFHLSNAHTLSVIFEEDLMDAEWRRCRHDAARTMLRAYLSKP</sequence>
<dbReference type="Pfam" id="PF00440">
    <property type="entry name" value="TetR_N"/>
    <property type="match status" value="1"/>
</dbReference>
<dbReference type="RefSeq" id="WP_254675367.1">
    <property type="nucleotide sequence ID" value="NZ_JAMWDU010000005.1"/>
</dbReference>
<dbReference type="GO" id="GO:0003677">
    <property type="term" value="F:DNA binding"/>
    <property type="evidence" value="ECO:0007669"/>
    <property type="project" value="UniProtKB-UniRule"/>
</dbReference>
<evidence type="ECO:0000259" key="4">
    <source>
        <dbReference type="PROSITE" id="PS50977"/>
    </source>
</evidence>
<dbReference type="Proteomes" id="UP001060275">
    <property type="component" value="Unassembled WGS sequence"/>
</dbReference>
<dbReference type="AlphaFoldDB" id="A0A9Q4FU37"/>
<dbReference type="PANTHER" id="PTHR30328:SF54">
    <property type="entry name" value="HTH-TYPE TRANSCRIPTIONAL REPRESSOR SCO4008"/>
    <property type="match status" value="1"/>
</dbReference>
<evidence type="ECO:0000256" key="2">
    <source>
        <dbReference type="PROSITE-ProRule" id="PRU00335"/>
    </source>
</evidence>